<comment type="similarity">
    <text evidence="1">Belongs to the copine family.</text>
</comment>
<evidence type="ECO:0000313" key="6">
    <source>
        <dbReference type="Proteomes" id="UP001190700"/>
    </source>
</evidence>
<dbReference type="SUPFAM" id="SSF49562">
    <property type="entry name" value="C2 domain (Calcium/lipid-binding domain, CaLB)"/>
    <property type="match status" value="1"/>
</dbReference>
<feature type="region of interest" description="Disordered" evidence="3">
    <location>
        <begin position="365"/>
        <end position="435"/>
    </location>
</feature>
<dbReference type="AlphaFoldDB" id="A0AAE0BHV1"/>
<accession>A0AAE0BHV1</accession>
<dbReference type="Proteomes" id="UP001190700">
    <property type="component" value="Unassembled WGS sequence"/>
</dbReference>
<dbReference type="SUPFAM" id="SSF53300">
    <property type="entry name" value="vWA-like"/>
    <property type="match status" value="1"/>
</dbReference>
<dbReference type="GO" id="GO:0071277">
    <property type="term" value="P:cellular response to calcium ion"/>
    <property type="evidence" value="ECO:0007669"/>
    <property type="project" value="TreeGrafter"/>
</dbReference>
<keyword evidence="6" id="KW-1185">Reference proteome</keyword>
<comment type="caution">
    <text evidence="5">The sequence shown here is derived from an EMBL/GenBank/DDBJ whole genome shotgun (WGS) entry which is preliminary data.</text>
</comment>
<dbReference type="SMART" id="SM00327">
    <property type="entry name" value="VWA"/>
    <property type="match status" value="1"/>
</dbReference>
<dbReference type="PROSITE" id="PS50004">
    <property type="entry name" value="C2"/>
    <property type="match status" value="1"/>
</dbReference>
<feature type="non-terminal residue" evidence="5">
    <location>
        <position position="1"/>
    </location>
</feature>
<protein>
    <recommendedName>
        <fullName evidence="4">C2 domain-containing protein</fullName>
    </recommendedName>
</protein>
<evidence type="ECO:0000256" key="1">
    <source>
        <dbReference type="ARBA" id="ARBA00009048"/>
    </source>
</evidence>
<evidence type="ECO:0000259" key="4">
    <source>
        <dbReference type="PROSITE" id="PS50004"/>
    </source>
</evidence>
<dbReference type="InterPro" id="IPR045052">
    <property type="entry name" value="Copine"/>
</dbReference>
<feature type="compositionally biased region" description="Basic and acidic residues" evidence="3">
    <location>
        <begin position="414"/>
        <end position="435"/>
    </location>
</feature>
<dbReference type="InterPro" id="IPR010734">
    <property type="entry name" value="Copine_C"/>
</dbReference>
<sequence>VQKKNLNPTWAPILISFQKLCNGDIDRPLKLECIDWDSDGSHDAIGNLTISWRALQEAAGKEPITLIHPRKNVPAGKLYVMQASLEEQPSFLQYIQQGCELNFMVAIDFTASNGHPADPNSLHYMNPAVPSKYQQAIQAIGEVLEFYDSDMNFPAYGFGGKYSNEPVQHCFALNGQGFNPEVHGTAGIIQAYHQALSVMTLHGPTLFAPVINAAVAQAAVMHTNIRTQQRYLVLTILCDGMILDMEATVDAIVKASSLPLSIFIVGIGAADFSNMRVLDGDDAILTTRTGHRAARDIVQFVEIGARTGNDVKQITAELLEELPGQFTKYMKMNDSQFRDHGFNLLSWGCVIFAAALAWDQQQKKKKKKKKKKEKAASADQGDAGGTTFTAASVDTGDRQDTLRETCPGHSLAARQDRGLPESDAWRHNAAHFRPD</sequence>
<evidence type="ECO:0000313" key="5">
    <source>
        <dbReference type="EMBL" id="KAK3236906.1"/>
    </source>
</evidence>
<proteinExistence type="inferred from homology"/>
<dbReference type="InterPro" id="IPR035892">
    <property type="entry name" value="C2_domain_sf"/>
</dbReference>
<dbReference type="Gene3D" id="2.60.40.150">
    <property type="entry name" value="C2 domain"/>
    <property type="match status" value="1"/>
</dbReference>
<keyword evidence="2" id="KW-0677">Repeat</keyword>
<dbReference type="GO" id="GO:0005544">
    <property type="term" value="F:calcium-dependent phospholipid binding"/>
    <property type="evidence" value="ECO:0007669"/>
    <property type="project" value="InterPro"/>
</dbReference>
<dbReference type="PANTHER" id="PTHR10857:SF106">
    <property type="entry name" value="C2 DOMAIN-CONTAINING PROTEIN"/>
    <property type="match status" value="1"/>
</dbReference>
<feature type="domain" description="C2" evidence="4">
    <location>
        <begin position="1"/>
        <end position="68"/>
    </location>
</feature>
<dbReference type="Pfam" id="PF07002">
    <property type="entry name" value="Copine"/>
    <property type="match status" value="1"/>
</dbReference>
<evidence type="ECO:0000256" key="3">
    <source>
        <dbReference type="SAM" id="MobiDB-lite"/>
    </source>
</evidence>
<dbReference type="PANTHER" id="PTHR10857">
    <property type="entry name" value="COPINE"/>
    <property type="match status" value="1"/>
</dbReference>
<dbReference type="GO" id="GO:0005886">
    <property type="term" value="C:plasma membrane"/>
    <property type="evidence" value="ECO:0007669"/>
    <property type="project" value="TreeGrafter"/>
</dbReference>
<dbReference type="InterPro" id="IPR037768">
    <property type="entry name" value="C2B_Copine"/>
</dbReference>
<gene>
    <name evidence="5" type="ORF">CYMTET_52980</name>
</gene>
<dbReference type="CDD" id="cd04047">
    <property type="entry name" value="C2B_Copine"/>
    <property type="match status" value="1"/>
</dbReference>
<dbReference type="EMBL" id="LGRX02034775">
    <property type="protein sequence ID" value="KAK3236906.1"/>
    <property type="molecule type" value="Genomic_DNA"/>
</dbReference>
<evidence type="ECO:0000256" key="2">
    <source>
        <dbReference type="ARBA" id="ARBA00022737"/>
    </source>
</evidence>
<organism evidence="5 6">
    <name type="scientific">Cymbomonas tetramitiformis</name>
    <dbReference type="NCBI Taxonomy" id="36881"/>
    <lineage>
        <taxon>Eukaryota</taxon>
        <taxon>Viridiplantae</taxon>
        <taxon>Chlorophyta</taxon>
        <taxon>Pyramimonadophyceae</taxon>
        <taxon>Pyramimonadales</taxon>
        <taxon>Pyramimonadaceae</taxon>
        <taxon>Cymbomonas</taxon>
    </lineage>
</organism>
<dbReference type="InterPro" id="IPR000008">
    <property type="entry name" value="C2_dom"/>
</dbReference>
<dbReference type="InterPro" id="IPR002035">
    <property type="entry name" value="VWF_A"/>
</dbReference>
<dbReference type="Pfam" id="PF00168">
    <property type="entry name" value="C2"/>
    <property type="match status" value="1"/>
</dbReference>
<name>A0AAE0BHV1_9CHLO</name>
<reference evidence="5 6" key="1">
    <citation type="journal article" date="2015" name="Genome Biol. Evol.">
        <title>Comparative Genomics of a Bacterivorous Green Alga Reveals Evolutionary Causalities and Consequences of Phago-Mixotrophic Mode of Nutrition.</title>
        <authorList>
            <person name="Burns J.A."/>
            <person name="Paasch A."/>
            <person name="Narechania A."/>
            <person name="Kim E."/>
        </authorList>
    </citation>
    <scope>NUCLEOTIDE SEQUENCE [LARGE SCALE GENOMIC DNA]</scope>
    <source>
        <strain evidence="5 6">PLY_AMNH</strain>
    </source>
</reference>
<dbReference type="InterPro" id="IPR036465">
    <property type="entry name" value="vWFA_dom_sf"/>
</dbReference>